<evidence type="ECO:0000256" key="2">
    <source>
        <dbReference type="ARBA" id="ARBA00022679"/>
    </source>
</evidence>
<dbReference type="Pfam" id="PF00069">
    <property type="entry name" value="Pkinase"/>
    <property type="match status" value="1"/>
</dbReference>
<feature type="region of interest" description="Disordered" evidence="7">
    <location>
        <begin position="945"/>
        <end position="969"/>
    </location>
</feature>
<dbReference type="Proteomes" id="UP000663882">
    <property type="component" value="Unassembled WGS sequence"/>
</dbReference>
<dbReference type="InterPro" id="IPR043969">
    <property type="entry name" value="MAP3K_PH"/>
</dbReference>
<accession>A0A814IU28</accession>
<evidence type="ECO:0000256" key="6">
    <source>
        <dbReference type="PROSITE-ProRule" id="PRU10141"/>
    </source>
</evidence>
<dbReference type="GO" id="GO:0005524">
    <property type="term" value="F:ATP binding"/>
    <property type="evidence" value="ECO:0007669"/>
    <property type="project" value="UniProtKB-UniRule"/>
</dbReference>
<keyword evidence="5 6" id="KW-0067">ATP-binding</keyword>
<dbReference type="PROSITE" id="PS00108">
    <property type="entry name" value="PROTEIN_KINASE_ST"/>
    <property type="match status" value="1"/>
</dbReference>
<evidence type="ECO:0000256" key="5">
    <source>
        <dbReference type="ARBA" id="ARBA00022840"/>
    </source>
</evidence>
<keyword evidence="2" id="KW-0808">Transferase</keyword>
<feature type="compositionally biased region" description="Polar residues" evidence="7">
    <location>
        <begin position="948"/>
        <end position="959"/>
    </location>
</feature>
<dbReference type="GO" id="GO:0004674">
    <property type="term" value="F:protein serine/threonine kinase activity"/>
    <property type="evidence" value="ECO:0007669"/>
    <property type="project" value="UniProtKB-KW"/>
</dbReference>
<evidence type="ECO:0000259" key="8">
    <source>
        <dbReference type="PROSITE" id="PS50011"/>
    </source>
</evidence>
<feature type="region of interest" description="Disordered" evidence="7">
    <location>
        <begin position="1228"/>
        <end position="1250"/>
    </location>
</feature>
<feature type="binding site" evidence="6">
    <location>
        <position position="716"/>
    </location>
    <ligand>
        <name>ATP</name>
        <dbReference type="ChEBI" id="CHEBI:30616"/>
    </ligand>
</feature>
<evidence type="ECO:0000256" key="3">
    <source>
        <dbReference type="ARBA" id="ARBA00022741"/>
    </source>
</evidence>
<dbReference type="Pfam" id="PF13281">
    <property type="entry name" value="MAP3K_TRAF_bd"/>
    <property type="match status" value="2"/>
</dbReference>
<evidence type="ECO:0000313" key="9">
    <source>
        <dbReference type="EMBL" id="CAF1027207.1"/>
    </source>
</evidence>
<dbReference type="SUPFAM" id="SSF56112">
    <property type="entry name" value="Protein kinase-like (PK-like)"/>
    <property type="match status" value="1"/>
</dbReference>
<evidence type="ECO:0000313" key="10">
    <source>
        <dbReference type="Proteomes" id="UP000663882"/>
    </source>
</evidence>
<dbReference type="GO" id="GO:0000165">
    <property type="term" value="P:MAPK cascade"/>
    <property type="evidence" value="ECO:0007669"/>
    <property type="project" value="InterPro"/>
</dbReference>
<dbReference type="OrthoDB" id="275301at2759"/>
<dbReference type="InterPro" id="IPR011009">
    <property type="entry name" value="Kinase-like_dom_sf"/>
</dbReference>
<keyword evidence="3 6" id="KW-0547">Nucleotide-binding</keyword>
<dbReference type="CDD" id="cd06606">
    <property type="entry name" value="STKc_MAPKKK"/>
    <property type="match status" value="1"/>
</dbReference>
<keyword evidence="4" id="KW-0418">Kinase</keyword>
<organism evidence="9 10">
    <name type="scientific">Rotaria sordida</name>
    <dbReference type="NCBI Taxonomy" id="392033"/>
    <lineage>
        <taxon>Eukaryota</taxon>
        <taxon>Metazoa</taxon>
        <taxon>Spiralia</taxon>
        <taxon>Gnathifera</taxon>
        <taxon>Rotifera</taxon>
        <taxon>Eurotatoria</taxon>
        <taxon>Bdelloidea</taxon>
        <taxon>Philodinida</taxon>
        <taxon>Philodinidae</taxon>
        <taxon>Rotaria</taxon>
    </lineage>
</organism>
<gene>
    <name evidence="9" type="ORF">RFH988_LOCUS15513</name>
</gene>
<protein>
    <recommendedName>
        <fullName evidence="8">Protein kinase domain-containing protein</fullName>
    </recommendedName>
</protein>
<proteinExistence type="predicted"/>
<evidence type="ECO:0000256" key="4">
    <source>
        <dbReference type="ARBA" id="ARBA00022777"/>
    </source>
</evidence>
<dbReference type="Pfam" id="PF20302">
    <property type="entry name" value="HisK-N-like"/>
    <property type="match status" value="1"/>
</dbReference>
<dbReference type="InterPro" id="IPR008271">
    <property type="entry name" value="Ser/Thr_kinase_AS"/>
</dbReference>
<dbReference type="SMART" id="SM00220">
    <property type="entry name" value="S_TKc"/>
    <property type="match status" value="1"/>
</dbReference>
<keyword evidence="1" id="KW-0723">Serine/threonine-protein kinase</keyword>
<evidence type="ECO:0000256" key="1">
    <source>
        <dbReference type="ARBA" id="ARBA00022527"/>
    </source>
</evidence>
<reference evidence="9" key="1">
    <citation type="submission" date="2021-02" db="EMBL/GenBank/DDBJ databases">
        <authorList>
            <person name="Nowell W R."/>
        </authorList>
    </citation>
    <scope>NUCLEOTIDE SEQUENCE</scope>
</reference>
<dbReference type="InterPro" id="IPR000719">
    <property type="entry name" value="Prot_kinase_dom"/>
</dbReference>
<comment type="caution">
    <text evidence="9">The sequence shown here is derived from an EMBL/GenBank/DDBJ whole genome shotgun (WGS) entry which is preliminary data.</text>
</comment>
<evidence type="ECO:0000256" key="7">
    <source>
        <dbReference type="SAM" id="MobiDB-lite"/>
    </source>
</evidence>
<dbReference type="PANTHER" id="PTHR11584:SF394">
    <property type="entry name" value="APOPTOTIC SIGNAL-REGULATING KINASE 1, ISOFORM C"/>
    <property type="match status" value="1"/>
</dbReference>
<dbReference type="PROSITE" id="PS00107">
    <property type="entry name" value="PROTEIN_KINASE_ATP"/>
    <property type="match status" value="1"/>
</dbReference>
<dbReference type="EMBL" id="CAJNOO010000758">
    <property type="protein sequence ID" value="CAF1027207.1"/>
    <property type="molecule type" value="Genomic_DNA"/>
</dbReference>
<dbReference type="PROSITE" id="PS50011">
    <property type="entry name" value="PROTEIN_KINASE_DOM"/>
    <property type="match status" value="1"/>
</dbReference>
<dbReference type="InterPro" id="IPR025136">
    <property type="entry name" value="MAP3K_TRAF-bd"/>
</dbReference>
<name>A0A814IU28_9BILA</name>
<dbReference type="Gene3D" id="1.10.510.10">
    <property type="entry name" value="Transferase(Phosphotransferase) domain 1"/>
    <property type="match status" value="1"/>
</dbReference>
<sequence length="1298" mass="149109">MGPLKVVLLTESNSLTGNEALPYKYYGQKLWTKIQSIVEELHYRCESVDLHKLDFQEHESVNKFLNADIVIMDVTNQDRRPTFMYHKGNRESMDCMDDIVLIQASGVENDSAIHDLKTTCKIKLLIVYRYDESKDVFYDTTQSTYPFPLLNTNLKNFLERAADNIQKGLADRYISRMNTRKLELQDSQTYRDFLWNEVCGEMLNEVNQEYVTPKLITKLMYAFRDIQDYESMINLNQRCEQLGEIAKKIKNNMMISYLTAFARSRRNQPGDRDEALNILEHLCQTKKTESELSNDVICLCGRIYKDKFTESFCQDQDSLEKAIEWYRRGFAADPNIYAGINLLFLLAIKIEDLKKNNEVYRIIIQLNALLGKKGRSLRDLTDYWDVATYFELHAVQRDWSKACLAALHMYLLNPPIWYLKSTINNLKILHQATLTQLNALLGKKGRLLRDLTDYWDVTTYFELHAVQRDWSKACLAALHMYLLNPPIWYLKSTIKNLKIFHQATRMRDQQKLRTQHSTNSDDEVVYSFWIDFFSDAINSNSTSPEERELPAQVPILVCDNYEKNDGTILKNVYVESHLQLNFHTGSEPETLVIRTLEKQKQLQKDETVRTIEMNSIRSIINVKRDNRSVFLYAYENAEAFLSVELQIFFASAERRTAFNEKMSKYRLQTSISEAEPKFDLVFDRDPHEQRTALGQGTYGKVYVAHDRYTMKKFAVKEIPMRNPVYTDVLENEIKILSTLSHKNIVTYYGSAIDRSKKQPFFQIIMEYVDGGSLSQHLSKFGQFQEPVIRNYTRQLLEGLQYLHENHILHRDIKSANILVNSRGEIKIADFGTSKRLAGLQLCTEDSVGTLQYMSPDVVLVPPMGYGPEVDIWSVGCTVIEMATGKMPFHKIVNTGALLLKLGNERQPPDIPQELSDTAKDFLAKCFEPTQKRPSAKDLLNHPFFKTKPVSSREPNGNSGEKTHDGGIHVSNPPETYHRSVSEEPGVLEPARGLEAQISIDDRRRSELMHILRDNDSREDLLGQWMDLIDEKNETEVLTIDKLRILLLGICEYLEDSNERSLQNALDQICDKSELDSDSRTDLERACYLFIKAANAVLSSKNGLPPHVLFALDNMIRRVVEHLVGLIRPDFVSAVNNIAPITPSDAPTFRSIDSRSSLIQNTPDGANEEITRLHLQYAQLLQTNRNQLSRLVSIENDNTTKLYESSLNQQAENLSSKTIGLFLPVETSPAVEDTDSENVTTPVAEERNTSSSLTPMAAALQQMARSRSLIAIEQEHDRLLKSMIDNRIRLNQLLHSSNI</sequence>
<dbReference type="InterPro" id="IPR017441">
    <property type="entry name" value="Protein_kinase_ATP_BS"/>
</dbReference>
<dbReference type="Pfam" id="PF19039">
    <property type="entry name" value="ASK_PH"/>
    <property type="match status" value="1"/>
</dbReference>
<dbReference type="PANTHER" id="PTHR11584">
    <property type="entry name" value="SERINE/THREONINE PROTEIN KINASE"/>
    <property type="match status" value="1"/>
</dbReference>
<dbReference type="InterPro" id="IPR046873">
    <property type="entry name" value="HisK-N-like"/>
</dbReference>
<feature type="domain" description="Protein kinase" evidence="8">
    <location>
        <begin position="687"/>
        <end position="944"/>
    </location>
</feature>